<organism evidence="2">
    <name type="scientific">marine metagenome</name>
    <dbReference type="NCBI Taxonomy" id="408172"/>
    <lineage>
        <taxon>unclassified sequences</taxon>
        <taxon>metagenomes</taxon>
        <taxon>ecological metagenomes</taxon>
    </lineage>
</organism>
<feature type="transmembrane region" description="Helical" evidence="1">
    <location>
        <begin position="12"/>
        <end position="29"/>
    </location>
</feature>
<feature type="non-terminal residue" evidence="2">
    <location>
        <position position="146"/>
    </location>
</feature>
<evidence type="ECO:0000256" key="1">
    <source>
        <dbReference type="SAM" id="Phobius"/>
    </source>
</evidence>
<gene>
    <name evidence="2" type="ORF">METZ01_LOCUS402505</name>
</gene>
<dbReference type="AlphaFoldDB" id="A0A382VUR8"/>
<reference evidence="2" key="1">
    <citation type="submission" date="2018-05" db="EMBL/GenBank/DDBJ databases">
        <authorList>
            <person name="Lanie J.A."/>
            <person name="Ng W.-L."/>
            <person name="Kazmierczak K.M."/>
            <person name="Andrzejewski T.M."/>
            <person name="Davidsen T.M."/>
            <person name="Wayne K.J."/>
            <person name="Tettelin H."/>
            <person name="Glass J.I."/>
            <person name="Rusch D."/>
            <person name="Podicherti R."/>
            <person name="Tsui H.-C.T."/>
            <person name="Winkler M.E."/>
        </authorList>
    </citation>
    <scope>NUCLEOTIDE SEQUENCE</scope>
</reference>
<keyword evidence="1" id="KW-1133">Transmembrane helix</keyword>
<feature type="transmembrane region" description="Helical" evidence="1">
    <location>
        <begin position="104"/>
        <end position="122"/>
    </location>
</feature>
<evidence type="ECO:0000313" key="2">
    <source>
        <dbReference type="EMBL" id="SVD49651.1"/>
    </source>
</evidence>
<proteinExistence type="predicted"/>
<keyword evidence="1" id="KW-0812">Transmembrane</keyword>
<protein>
    <submittedName>
        <fullName evidence="2">Uncharacterized protein</fullName>
    </submittedName>
</protein>
<feature type="transmembrane region" description="Helical" evidence="1">
    <location>
        <begin position="36"/>
        <end position="57"/>
    </location>
</feature>
<feature type="transmembrane region" description="Helical" evidence="1">
    <location>
        <begin position="63"/>
        <end position="83"/>
    </location>
</feature>
<name>A0A382VUR8_9ZZZZ</name>
<keyword evidence="1" id="KW-0472">Membrane</keyword>
<dbReference type="EMBL" id="UINC01154393">
    <property type="protein sequence ID" value="SVD49651.1"/>
    <property type="molecule type" value="Genomic_DNA"/>
</dbReference>
<sequence>MSELINNITTALIYGLYLFLPGYIVLSCAGTQRHKFLLSIGISISIVVLTLVPIYWIGGGISLWLGILHLVIAAVIGGVRLFPTLYPNQKMGKVILSPLVPKRLYGLGFIFLLVSFGFYHVIVGPFTEIPSDFWKHLARVGVESSV</sequence>
<accession>A0A382VUR8</accession>